<dbReference type="PANTHER" id="PTHR30023:SF0">
    <property type="entry name" value="PENICILLIN-SENSITIVE CARBOXYPEPTIDASE A"/>
    <property type="match status" value="1"/>
</dbReference>
<protein>
    <submittedName>
        <fullName evidence="4">D-alanyl-D-alanine carboxypeptidase</fullName>
    </submittedName>
</protein>
<evidence type="ECO:0000256" key="1">
    <source>
        <dbReference type="ARBA" id="ARBA00006096"/>
    </source>
</evidence>
<sequence>MRGGPSRRDVLAGLAGLAIGGGVAPRARAATGAESLEAIFARSGLGDRAGFVVADPGGRVLEAHRADRAFPPASVVKILTALYALDALGPGYRFRTRLIDAGDGARVLAGDGDPMLDTDALGDLAGRARGTRRLLTASGALPAIAMIDADQPPLAAYNPAISGLNLNYNRAFLSWRAGRLSVTAPGERFDAPVTTPKVVLSDRARPRLSKGETGEIWQIPRGKLAGKGSLWLPVRDPAPYAAGVFAALIGAGGGPAPAVAGPAPGGATGAVIGEYASDPAVEMIRGMLYHSTNLTAETLGLRASQARGLAPARLADSAGAMATWARGAVGLGAARIVNHSGLTDATRIAPADLLGVLLREPARLGDLLRERPIKGDPDGGANAPEGARLICKTGTLDFVSALAGYLITDRRRLAFVIFAADPAARARIPEDQRDNPPGAKSWAGRARNQEQALLRRWAGLYGEQG</sequence>
<evidence type="ECO:0000313" key="4">
    <source>
        <dbReference type="EMBL" id="PZQ46845.1"/>
    </source>
</evidence>
<accession>A0A2W5N7X4</accession>
<dbReference type="PROSITE" id="PS51318">
    <property type="entry name" value="TAT"/>
    <property type="match status" value="1"/>
</dbReference>
<keyword evidence="4" id="KW-0121">Carboxypeptidase</keyword>
<keyword evidence="4" id="KW-0645">Protease</keyword>
<dbReference type="Pfam" id="PF02113">
    <property type="entry name" value="Peptidase_S13"/>
    <property type="match status" value="2"/>
</dbReference>
<dbReference type="GO" id="GO:0006508">
    <property type="term" value="P:proteolysis"/>
    <property type="evidence" value="ECO:0007669"/>
    <property type="project" value="InterPro"/>
</dbReference>
<dbReference type="Gene3D" id="3.50.80.20">
    <property type="entry name" value="D-Ala-D-Ala carboxypeptidase C, peptidase S13"/>
    <property type="match status" value="1"/>
</dbReference>
<feature type="region of interest" description="Disordered" evidence="3">
    <location>
        <begin position="428"/>
        <end position="447"/>
    </location>
</feature>
<evidence type="ECO:0000313" key="5">
    <source>
        <dbReference type="Proteomes" id="UP000249185"/>
    </source>
</evidence>
<evidence type="ECO:0000256" key="2">
    <source>
        <dbReference type="ARBA" id="ARBA00022801"/>
    </source>
</evidence>
<dbReference type="AlphaFoldDB" id="A0A2W5N7X4"/>
<reference evidence="4 5" key="1">
    <citation type="submission" date="2017-08" db="EMBL/GenBank/DDBJ databases">
        <title>Infants hospitalized years apart are colonized by the same room-sourced microbial strains.</title>
        <authorList>
            <person name="Brooks B."/>
            <person name="Olm M.R."/>
            <person name="Firek B.A."/>
            <person name="Baker R."/>
            <person name="Thomas B.C."/>
            <person name="Morowitz M.J."/>
            <person name="Banfield J.F."/>
        </authorList>
    </citation>
    <scope>NUCLEOTIDE SEQUENCE [LARGE SCALE GENOMIC DNA]</scope>
    <source>
        <strain evidence="4">S2_005_002_R2_34</strain>
    </source>
</reference>
<comment type="caution">
    <text evidence="4">The sequence shown here is derived from an EMBL/GenBank/DDBJ whole genome shotgun (WGS) entry which is preliminary data.</text>
</comment>
<proteinExistence type="inferred from homology"/>
<gene>
    <name evidence="4" type="ORF">DI556_18945</name>
</gene>
<dbReference type="Gene3D" id="3.40.710.10">
    <property type="entry name" value="DD-peptidase/beta-lactamase superfamily"/>
    <property type="match status" value="2"/>
</dbReference>
<dbReference type="GO" id="GO:0004185">
    <property type="term" value="F:serine-type carboxypeptidase activity"/>
    <property type="evidence" value="ECO:0007669"/>
    <property type="project" value="InterPro"/>
</dbReference>
<comment type="similarity">
    <text evidence="1">Belongs to the peptidase S13 family.</text>
</comment>
<dbReference type="GO" id="GO:0000270">
    <property type="term" value="P:peptidoglycan metabolic process"/>
    <property type="evidence" value="ECO:0007669"/>
    <property type="project" value="TreeGrafter"/>
</dbReference>
<dbReference type="PRINTS" id="PR00922">
    <property type="entry name" value="DADACBPTASE3"/>
</dbReference>
<dbReference type="InterPro" id="IPR006311">
    <property type="entry name" value="TAT_signal"/>
</dbReference>
<organism evidence="4 5">
    <name type="scientific">Rhodovulum sulfidophilum</name>
    <name type="common">Rhodobacter sulfidophilus</name>
    <dbReference type="NCBI Taxonomy" id="35806"/>
    <lineage>
        <taxon>Bacteria</taxon>
        <taxon>Pseudomonadati</taxon>
        <taxon>Pseudomonadota</taxon>
        <taxon>Alphaproteobacteria</taxon>
        <taxon>Rhodobacterales</taxon>
        <taxon>Paracoccaceae</taxon>
        <taxon>Rhodovulum</taxon>
    </lineage>
</organism>
<dbReference type="EMBL" id="QFPW01000020">
    <property type="protein sequence ID" value="PZQ46845.1"/>
    <property type="molecule type" value="Genomic_DNA"/>
</dbReference>
<dbReference type="PANTHER" id="PTHR30023">
    <property type="entry name" value="D-ALANYL-D-ALANINE CARBOXYPEPTIDASE"/>
    <property type="match status" value="1"/>
</dbReference>
<evidence type="ECO:0000256" key="3">
    <source>
        <dbReference type="SAM" id="MobiDB-lite"/>
    </source>
</evidence>
<name>A0A2W5N7X4_RHOSU</name>
<dbReference type="Proteomes" id="UP000249185">
    <property type="component" value="Unassembled WGS sequence"/>
</dbReference>
<dbReference type="SUPFAM" id="SSF56601">
    <property type="entry name" value="beta-lactamase/transpeptidase-like"/>
    <property type="match status" value="1"/>
</dbReference>
<dbReference type="InterPro" id="IPR012338">
    <property type="entry name" value="Beta-lactam/transpept-like"/>
</dbReference>
<keyword evidence="2" id="KW-0378">Hydrolase</keyword>
<dbReference type="InterPro" id="IPR000667">
    <property type="entry name" value="Peptidase_S13"/>
</dbReference>